<protein>
    <recommendedName>
        <fullName evidence="3 8">Malonyl-[acyl-carrier protein] O-methyltransferase</fullName>
        <shortName evidence="8">Malonyl-ACP O-methyltransferase</shortName>
        <ecNumber evidence="3 8">2.1.1.197</ecNumber>
    </recommendedName>
    <alternativeName>
        <fullName evidence="8">Biotin synthesis protein BioC</fullName>
    </alternativeName>
</protein>
<evidence type="ECO:0000256" key="6">
    <source>
        <dbReference type="ARBA" id="ARBA00022691"/>
    </source>
</evidence>
<dbReference type="GO" id="GO:0032259">
    <property type="term" value="P:methylation"/>
    <property type="evidence" value="ECO:0007669"/>
    <property type="project" value="UniProtKB-KW"/>
</dbReference>
<dbReference type="GO" id="GO:0008757">
    <property type="term" value="F:S-adenosylmethionine-dependent methyltransferase activity"/>
    <property type="evidence" value="ECO:0007669"/>
    <property type="project" value="InterPro"/>
</dbReference>
<comment type="similarity">
    <text evidence="8">Belongs to the methyltransferase superfamily.</text>
</comment>
<evidence type="ECO:0000256" key="5">
    <source>
        <dbReference type="ARBA" id="ARBA00022679"/>
    </source>
</evidence>
<keyword evidence="7 8" id="KW-0093">Biotin biosynthesis</keyword>
<evidence type="ECO:0000256" key="3">
    <source>
        <dbReference type="ARBA" id="ARBA00012327"/>
    </source>
</evidence>
<comment type="catalytic activity">
    <reaction evidence="1 8">
        <text>malonyl-[ACP] + S-adenosyl-L-methionine = malonyl-[ACP] methyl ester + S-adenosyl-L-homocysteine</text>
        <dbReference type="Rhea" id="RHEA:17105"/>
        <dbReference type="Rhea" id="RHEA-COMP:9623"/>
        <dbReference type="Rhea" id="RHEA-COMP:9954"/>
        <dbReference type="ChEBI" id="CHEBI:57856"/>
        <dbReference type="ChEBI" id="CHEBI:59789"/>
        <dbReference type="ChEBI" id="CHEBI:78449"/>
        <dbReference type="ChEBI" id="CHEBI:78845"/>
        <dbReference type="EC" id="2.1.1.197"/>
    </reaction>
</comment>
<dbReference type="PATRIC" id="fig|1453496.5.peg.3210"/>
<dbReference type="PANTHER" id="PTHR43591">
    <property type="entry name" value="METHYLTRANSFERASE"/>
    <property type="match status" value="1"/>
</dbReference>
<dbReference type="OrthoDB" id="9760689at2"/>
<keyword evidence="5 8" id="KW-0808">Transferase</keyword>
<evidence type="ECO:0000256" key="7">
    <source>
        <dbReference type="ARBA" id="ARBA00022756"/>
    </source>
</evidence>
<accession>A0A097R4N8</accession>
<dbReference type="GO" id="GO:0010340">
    <property type="term" value="F:carboxyl-O-methyltransferase activity"/>
    <property type="evidence" value="ECO:0007669"/>
    <property type="project" value="UniProtKB-UniRule"/>
</dbReference>
<dbReference type="GO" id="GO:0009102">
    <property type="term" value="P:biotin biosynthetic process"/>
    <property type="evidence" value="ECO:0007669"/>
    <property type="project" value="UniProtKB-UniRule"/>
</dbReference>
<dbReference type="Proteomes" id="UP000029986">
    <property type="component" value="Chromosome"/>
</dbReference>
<dbReference type="GO" id="GO:0102130">
    <property type="term" value="F:malonyl-CoA methyltransferase activity"/>
    <property type="evidence" value="ECO:0007669"/>
    <property type="project" value="UniProtKB-EC"/>
</dbReference>
<dbReference type="InterPro" id="IPR029063">
    <property type="entry name" value="SAM-dependent_MTases_sf"/>
</dbReference>
<dbReference type="eggNOG" id="COG2226">
    <property type="taxonomic scope" value="Bacteria"/>
</dbReference>
<dbReference type="InterPro" id="IPR013216">
    <property type="entry name" value="Methyltransf_11"/>
</dbReference>
<dbReference type="EC" id="2.1.1.197" evidence="3 8"/>
<reference evidence="10 11" key="1">
    <citation type="journal article" date="2014" name="Gut Pathog.">
        <title>Gene clusters of Hafnia alvei strain FB1 important in survival and pathogenesis: a draft genome perspective.</title>
        <authorList>
            <person name="Tan J.Y."/>
            <person name="Yin W.F."/>
            <person name="Chan K.G."/>
        </authorList>
    </citation>
    <scope>NUCLEOTIDE SEQUENCE [LARGE SCALE GENOMIC DNA]</scope>
    <source>
        <strain evidence="10 11">FB1</strain>
    </source>
</reference>
<dbReference type="Pfam" id="PF08241">
    <property type="entry name" value="Methyltransf_11"/>
    <property type="match status" value="1"/>
</dbReference>
<evidence type="ECO:0000256" key="1">
    <source>
        <dbReference type="ARBA" id="ARBA00000852"/>
    </source>
</evidence>
<dbReference type="CDD" id="cd02440">
    <property type="entry name" value="AdoMet_MTases"/>
    <property type="match status" value="1"/>
</dbReference>
<gene>
    <name evidence="8" type="primary">bioC</name>
    <name evidence="10" type="ORF">AT03_15680</name>
</gene>
<dbReference type="SUPFAM" id="SSF53335">
    <property type="entry name" value="S-adenosyl-L-methionine-dependent methyltransferases"/>
    <property type="match status" value="1"/>
</dbReference>
<comment type="function">
    <text evidence="8">Converts the free carboxyl group of a malonyl-thioester to its methyl ester by transfer of a methyl group from S-adenosyl-L-methionine (SAM). It allows to synthesize pimeloyl-ACP via the fatty acid synthetic pathway.</text>
</comment>
<comment type="pathway">
    <text evidence="2 8">Cofactor biosynthesis; biotin biosynthesis.</text>
</comment>
<dbReference type="UniPathway" id="UPA00078"/>
<name>A0A097R4N8_HAFAL</name>
<evidence type="ECO:0000313" key="10">
    <source>
        <dbReference type="EMBL" id="AIU73684.1"/>
    </source>
</evidence>
<dbReference type="HOGENOM" id="CLU_046586_2_2_6"/>
<evidence type="ECO:0000256" key="2">
    <source>
        <dbReference type="ARBA" id="ARBA00004746"/>
    </source>
</evidence>
<dbReference type="EMBL" id="CP009706">
    <property type="protein sequence ID" value="AIU73684.1"/>
    <property type="molecule type" value="Genomic_DNA"/>
</dbReference>
<dbReference type="RefSeq" id="WP_025797532.1">
    <property type="nucleotide sequence ID" value="NZ_CP009706.1"/>
</dbReference>
<keyword evidence="6 8" id="KW-0949">S-adenosyl-L-methionine</keyword>
<evidence type="ECO:0000256" key="4">
    <source>
        <dbReference type="ARBA" id="ARBA00022603"/>
    </source>
</evidence>
<dbReference type="PANTHER" id="PTHR43591:SF24">
    <property type="entry name" value="2-METHOXY-6-POLYPRENYL-1,4-BENZOQUINOL METHYLASE, MITOCHONDRIAL"/>
    <property type="match status" value="1"/>
</dbReference>
<evidence type="ECO:0000259" key="9">
    <source>
        <dbReference type="Pfam" id="PF08241"/>
    </source>
</evidence>
<dbReference type="AlphaFoldDB" id="A0A097R4N8"/>
<sequence length="255" mass="27744">MLPHTFCVDKSAVAAAFSRAADSYDAVAGFQRRCGEKILSQLNNLSGLKVLDAGCGTGVFSREFRRAGAHVISLDLAEGMLEKSRILDSAEQYLLADIEHIPLPDHSVDLCFSNLAIQWCGSLGSALAEMSRVVKPGGKVAFSTLAQGSLTELAQAWQQVDGQTHVNQFLAFDTIKRACEPFSHDLQLTHETEFYPDVITLMKSLKGIGATHIHQGRNSGLTSRGRFAQLARVYPQQAEGLPLSYQLVIGVLHCE</sequence>
<dbReference type="Gene3D" id="3.40.50.150">
    <property type="entry name" value="Vaccinia Virus protein VP39"/>
    <property type="match status" value="1"/>
</dbReference>
<dbReference type="HAMAP" id="MF_00835">
    <property type="entry name" value="BioC"/>
    <property type="match status" value="1"/>
</dbReference>
<dbReference type="NCBIfam" id="TIGR02072">
    <property type="entry name" value="BioC"/>
    <property type="match status" value="1"/>
</dbReference>
<evidence type="ECO:0000313" key="11">
    <source>
        <dbReference type="Proteomes" id="UP000029986"/>
    </source>
</evidence>
<keyword evidence="11" id="KW-1185">Reference proteome</keyword>
<proteinExistence type="inferred from homology"/>
<keyword evidence="4 8" id="KW-0489">Methyltransferase</keyword>
<dbReference type="InterPro" id="IPR011814">
    <property type="entry name" value="BioC"/>
</dbReference>
<feature type="domain" description="Methyltransferase type 11" evidence="9">
    <location>
        <begin position="51"/>
        <end position="142"/>
    </location>
</feature>
<dbReference type="KEGG" id="hav:AT03_15680"/>
<organism evidence="10 11">
    <name type="scientific">Hafnia alvei FB1</name>
    <dbReference type="NCBI Taxonomy" id="1453496"/>
    <lineage>
        <taxon>Bacteria</taxon>
        <taxon>Pseudomonadati</taxon>
        <taxon>Pseudomonadota</taxon>
        <taxon>Gammaproteobacteria</taxon>
        <taxon>Enterobacterales</taxon>
        <taxon>Hafniaceae</taxon>
        <taxon>Hafnia</taxon>
    </lineage>
</organism>
<evidence type="ECO:0000256" key="8">
    <source>
        <dbReference type="HAMAP-Rule" id="MF_00835"/>
    </source>
</evidence>